<accession>A0A3B0XIK8</accession>
<protein>
    <submittedName>
        <fullName evidence="1">Uncharacterized protein</fullName>
    </submittedName>
</protein>
<reference evidence="1" key="1">
    <citation type="submission" date="2018-06" db="EMBL/GenBank/DDBJ databases">
        <authorList>
            <person name="Zhirakovskaya E."/>
        </authorList>
    </citation>
    <scope>NUCLEOTIDE SEQUENCE</scope>
</reference>
<dbReference type="AlphaFoldDB" id="A0A3B0XIK8"/>
<proteinExistence type="predicted"/>
<name>A0A3B0XIK8_9ZZZZ</name>
<evidence type="ECO:0000313" key="1">
    <source>
        <dbReference type="EMBL" id="VAW55864.1"/>
    </source>
</evidence>
<dbReference type="EMBL" id="UOFF01000131">
    <property type="protein sequence ID" value="VAW55864.1"/>
    <property type="molecule type" value="Genomic_DNA"/>
</dbReference>
<gene>
    <name evidence="1" type="ORF">MNBD_GAMMA07-2546</name>
</gene>
<sequence>MGNGGCKAFIVLTSARLPSSSSSASAYRVNLSEGTVWVLTSLIDSDAPNSAYTGFNVSDGRLEFETVPTVESVDKKLVINHAIHATLTLNLKQPKAPENNKCKAVQNVRTPDTIQIIWHHGTLTDIKIGVGEATLYQQTFLFSQYLKNYNYIAALGVLFFEYQVKPNVWDGSTLDSTLLELSGTVDIDRAGWVVPVVNVGTANDLGEADGGYWMLQCAEGLQGNWMVASGGPAVLDKSYLVIDDERFIFTCFQVSAPRAGIRQPVNLWRLTGDDDSRRVHFDMHYKENFPLVFICDATQGDLLYLVGNSDVKLDRPFDINGQAIKFDSGLGMVLLNAKAAVTNFYAVALRKGLSFSGSQSLSTEPVSLALRNALLTTTAPAMVTVRGDLIADNLMDKGQLKIIFGVYSWQPILPDPYVANFACKGTGKKTTHKVGKITGVTTATVQWETPAHPQVSFDGVLGRPGNIKEKPITNFDPVGINHPECPVQLPSTQTTQGNISLTVKQATNVRRQEQRALSGLQKNLNLGVRGSE</sequence>
<organism evidence="1">
    <name type="scientific">hydrothermal vent metagenome</name>
    <dbReference type="NCBI Taxonomy" id="652676"/>
    <lineage>
        <taxon>unclassified sequences</taxon>
        <taxon>metagenomes</taxon>
        <taxon>ecological metagenomes</taxon>
    </lineage>
</organism>